<organism evidence="1 2">
    <name type="scientific">Blastomyces gilchristii (strain SLH14081)</name>
    <name type="common">Blastomyces dermatitidis</name>
    <dbReference type="NCBI Taxonomy" id="559298"/>
    <lineage>
        <taxon>Eukaryota</taxon>
        <taxon>Fungi</taxon>
        <taxon>Dikarya</taxon>
        <taxon>Ascomycota</taxon>
        <taxon>Pezizomycotina</taxon>
        <taxon>Eurotiomycetes</taxon>
        <taxon>Eurotiomycetidae</taxon>
        <taxon>Onygenales</taxon>
        <taxon>Ajellomycetaceae</taxon>
        <taxon>Blastomyces</taxon>
    </lineage>
</organism>
<accession>A0A179UJW7</accession>
<name>A0A179UJW7_BLAGS</name>
<protein>
    <submittedName>
        <fullName evidence="1">Uncharacterized protein</fullName>
    </submittedName>
</protein>
<reference evidence="2" key="1">
    <citation type="journal article" date="2015" name="PLoS Genet.">
        <title>The dynamic genome and transcriptome of the human fungal pathogen Blastomyces and close relative Emmonsia.</title>
        <authorList>
            <person name="Munoz J.F."/>
            <person name="Gauthier G.M."/>
            <person name="Desjardins C.A."/>
            <person name="Gallo J.E."/>
            <person name="Holder J."/>
            <person name="Sullivan T.D."/>
            <person name="Marty A.J."/>
            <person name="Carmen J.C."/>
            <person name="Chen Z."/>
            <person name="Ding L."/>
            <person name="Gujja S."/>
            <person name="Magrini V."/>
            <person name="Misas E."/>
            <person name="Mitreva M."/>
            <person name="Priest M."/>
            <person name="Saif S."/>
            <person name="Whiston E.A."/>
            <person name="Young S."/>
            <person name="Zeng Q."/>
            <person name="Goldman W.E."/>
            <person name="Mardis E.R."/>
            <person name="Taylor J.W."/>
            <person name="McEwen J.G."/>
            <person name="Clay O.K."/>
            <person name="Klein B.S."/>
            <person name="Cuomo C.A."/>
        </authorList>
    </citation>
    <scope>NUCLEOTIDE SEQUENCE [LARGE SCALE GENOMIC DNA]</scope>
    <source>
        <strain evidence="2">SLH14081</strain>
    </source>
</reference>
<keyword evidence="2" id="KW-1185">Reference proteome</keyword>
<evidence type="ECO:0000313" key="2">
    <source>
        <dbReference type="Proteomes" id="UP000002038"/>
    </source>
</evidence>
<dbReference type="GeneID" id="8509870"/>
<dbReference type="KEGG" id="bgh:BDBG_03563"/>
<gene>
    <name evidence="1" type="ORF">BDBG_03563</name>
</gene>
<dbReference type="Proteomes" id="UP000002038">
    <property type="component" value="Unassembled WGS sequence"/>
</dbReference>
<dbReference type="VEuPathDB" id="FungiDB:BDBG_03563"/>
<evidence type="ECO:0000313" key="1">
    <source>
        <dbReference type="EMBL" id="OAT07509.1"/>
    </source>
</evidence>
<dbReference type="RefSeq" id="XP_002626399.1">
    <property type="nucleotide sequence ID" value="XM_002626353.2"/>
</dbReference>
<dbReference type="AlphaFoldDB" id="A0A179UJW7"/>
<dbReference type="OrthoDB" id="366390at2759"/>
<dbReference type="EMBL" id="GG657452">
    <property type="protein sequence ID" value="OAT07509.1"/>
    <property type="molecule type" value="Genomic_DNA"/>
</dbReference>
<sequence length="108" mass="11694">MYGHAIIALRATAPWQASIPTKPRTSETTERLIQNIICVNASSQTFSQKTPTASLHYAAQSGKKGVNYGDIMFIPPSTVGAQHTRSRLNDVIEGLLIADRAEDALIVT</sequence>
<proteinExistence type="predicted"/>